<dbReference type="AlphaFoldDB" id="A0A8K0I5J9"/>
<reference evidence="1" key="1">
    <citation type="journal article" date="2017" name="Gigascience">
        <title>The genome draft of coconut (Cocos nucifera).</title>
        <authorList>
            <person name="Xiao Y."/>
            <person name="Xu P."/>
            <person name="Fan H."/>
            <person name="Baudouin L."/>
            <person name="Xia W."/>
            <person name="Bocs S."/>
            <person name="Xu J."/>
            <person name="Li Q."/>
            <person name="Guo A."/>
            <person name="Zhou L."/>
            <person name="Li J."/>
            <person name="Wu Y."/>
            <person name="Ma Z."/>
            <person name="Armero A."/>
            <person name="Issali A.E."/>
            <person name="Liu N."/>
            <person name="Peng M."/>
            <person name="Yang Y."/>
        </authorList>
    </citation>
    <scope>NUCLEOTIDE SEQUENCE</scope>
    <source>
        <tissue evidence="1">Spear leaf of Hainan Tall coconut</tissue>
    </source>
</reference>
<sequence length="70" mass="8218">MIGNDHPSRSAFNEVHPSRSLFNKEHPFRPPFIMTSQRCRGLEHGPFISLQRGTKSGHWRASYHFDNLLW</sequence>
<evidence type="ECO:0000313" key="1">
    <source>
        <dbReference type="EMBL" id="KAG1338246.1"/>
    </source>
</evidence>
<organism evidence="1 2">
    <name type="scientific">Cocos nucifera</name>
    <name type="common">Coconut palm</name>
    <dbReference type="NCBI Taxonomy" id="13894"/>
    <lineage>
        <taxon>Eukaryota</taxon>
        <taxon>Viridiplantae</taxon>
        <taxon>Streptophyta</taxon>
        <taxon>Embryophyta</taxon>
        <taxon>Tracheophyta</taxon>
        <taxon>Spermatophyta</taxon>
        <taxon>Magnoliopsida</taxon>
        <taxon>Liliopsida</taxon>
        <taxon>Arecaceae</taxon>
        <taxon>Arecoideae</taxon>
        <taxon>Cocoseae</taxon>
        <taxon>Attaleinae</taxon>
        <taxon>Cocos</taxon>
    </lineage>
</organism>
<protein>
    <submittedName>
        <fullName evidence="1">Uncharacterized protein</fullName>
    </submittedName>
</protein>
<name>A0A8K0I5J9_COCNU</name>
<evidence type="ECO:0000313" key="2">
    <source>
        <dbReference type="Proteomes" id="UP000797356"/>
    </source>
</evidence>
<gene>
    <name evidence="1" type="ORF">COCNU_04G005520</name>
</gene>
<dbReference type="EMBL" id="CM017875">
    <property type="protein sequence ID" value="KAG1338246.1"/>
    <property type="molecule type" value="Genomic_DNA"/>
</dbReference>
<dbReference type="Proteomes" id="UP000797356">
    <property type="component" value="Chromosome 4"/>
</dbReference>
<keyword evidence="2" id="KW-1185">Reference proteome</keyword>
<reference evidence="1" key="2">
    <citation type="submission" date="2019-07" db="EMBL/GenBank/DDBJ databases">
        <authorList>
            <person name="Yang Y."/>
            <person name="Bocs S."/>
            <person name="Baudouin L."/>
        </authorList>
    </citation>
    <scope>NUCLEOTIDE SEQUENCE</scope>
    <source>
        <tissue evidence="1">Spear leaf of Hainan Tall coconut</tissue>
    </source>
</reference>
<proteinExistence type="predicted"/>
<accession>A0A8K0I5J9</accession>
<comment type="caution">
    <text evidence="1">The sequence shown here is derived from an EMBL/GenBank/DDBJ whole genome shotgun (WGS) entry which is preliminary data.</text>
</comment>